<gene>
    <name evidence="1" type="ORF">AALT52_09775</name>
</gene>
<accession>A0ABV4DUS0</accession>
<dbReference type="Proteomes" id="UP001565236">
    <property type="component" value="Unassembled WGS sequence"/>
</dbReference>
<organism evidence="1 2">
    <name type="scientific">Ligilactobacillus faecis</name>
    <dbReference type="NCBI Taxonomy" id="762833"/>
    <lineage>
        <taxon>Bacteria</taxon>
        <taxon>Bacillati</taxon>
        <taxon>Bacillota</taxon>
        <taxon>Bacilli</taxon>
        <taxon>Lactobacillales</taxon>
        <taxon>Lactobacillaceae</taxon>
        <taxon>Ligilactobacillus</taxon>
    </lineage>
</organism>
<evidence type="ECO:0000313" key="1">
    <source>
        <dbReference type="EMBL" id="MEY8663151.1"/>
    </source>
</evidence>
<evidence type="ECO:0008006" key="3">
    <source>
        <dbReference type="Google" id="ProtNLM"/>
    </source>
</evidence>
<name>A0ABV4DUS0_9LACO</name>
<dbReference type="RefSeq" id="WP_369943237.1">
    <property type="nucleotide sequence ID" value="NZ_JBCLUF010000049.1"/>
</dbReference>
<keyword evidence="2" id="KW-1185">Reference proteome</keyword>
<protein>
    <recommendedName>
        <fullName evidence="3">MazG-like protein</fullName>
    </recommendedName>
</protein>
<proteinExistence type="predicted"/>
<sequence length="65" mass="7577">MTDAALVRRLTMDHEGRWPKTSDDELAYKIGESVWWLATLAKRTGISLEECVQHFLEDKENSLRK</sequence>
<dbReference type="EMBL" id="JBCLUF010000049">
    <property type="protein sequence ID" value="MEY8663151.1"/>
    <property type="molecule type" value="Genomic_DNA"/>
</dbReference>
<reference evidence="1 2" key="1">
    <citation type="submission" date="2024-03" db="EMBL/GenBank/DDBJ databases">
        <title>Mouse gut bacterial collection (mGBC) of GemPharmatech.</title>
        <authorList>
            <person name="He Y."/>
            <person name="Dong L."/>
            <person name="Wu D."/>
            <person name="Gao X."/>
            <person name="Lin Z."/>
        </authorList>
    </citation>
    <scope>NUCLEOTIDE SEQUENCE [LARGE SCALE GENOMIC DNA]</scope>
    <source>
        <strain evidence="1 2">15-30</strain>
    </source>
</reference>
<evidence type="ECO:0000313" key="2">
    <source>
        <dbReference type="Proteomes" id="UP001565236"/>
    </source>
</evidence>
<comment type="caution">
    <text evidence="1">The sequence shown here is derived from an EMBL/GenBank/DDBJ whole genome shotgun (WGS) entry which is preliminary data.</text>
</comment>